<feature type="repeat" description="PPR" evidence="3">
    <location>
        <begin position="311"/>
        <end position="345"/>
    </location>
</feature>
<evidence type="ECO:0000256" key="2">
    <source>
        <dbReference type="ARBA" id="ARBA00022737"/>
    </source>
</evidence>
<dbReference type="AlphaFoldDB" id="A0A8J5GFW3"/>
<organism evidence="4 5">
    <name type="scientific">Zingiber officinale</name>
    <name type="common">Ginger</name>
    <name type="synonym">Amomum zingiber</name>
    <dbReference type="NCBI Taxonomy" id="94328"/>
    <lineage>
        <taxon>Eukaryota</taxon>
        <taxon>Viridiplantae</taxon>
        <taxon>Streptophyta</taxon>
        <taxon>Embryophyta</taxon>
        <taxon>Tracheophyta</taxon>
        <taxon>Spermatophyta</taxon>
        <taxon>Magnoliopsida</taxon>
        <taxon>Liliopsida</taxon>
        <taxon>Zingiberales</taxon>
        <taxon>Zingiberaceae</taxon>
        <taxon>Zingiber</taxon>
    </lineage>
</organism>
<dbReference type="Pfam" id="PF13041">
    <property type="entry name" value="PPR_2"/>
    <property type="match status" value="5"/>
</dbReference>
<comment type="similarity">
    <text evidence="1">Belongs to the PPR family. P subfamily.</text>
</comment>
<comment type="caution">
    <text evidence="4">The sequence shown here is derived from an EMBL/GenBank/DDBJ whole genome shotgun (WGS) entry which is preliminary data.</text>
</comment>
<feature type="repeat" description="PPR" evidence="3">
    <location>
        <begin position="276"/>
        <end position="310"/>
    </location>
</feature>
<evidence type="ECO:0000256" key="1">
    <source>
        <dbReference type="ARBA" id="ARBA00007626"/>
    </source>
</evidence>
<keyword evidence="5" id="KW-1185">Reference proteome</keyword>
<evidence type="ECO:0000256" key="3">
    <source>
        <dbReference type="PROSITE-ProRule" id="PRU00708"/>
    </source>
</evidence>
<name>A0A8J5GFW3_ZINOF</name>
<dbReference type="InterPro" id="IPR011990">
    <property type="entry name" value="TPR-like_helical_dom_sf"/>
</dbReference>
<dbReference type="EMBL" id="JACMSC010000010">
    <property type="protein sequence ID" value="KAG6505696.1"/>
    <property type="molecule type" value="Genomic_DNA"/>
</dbReference>
<protein>
    <recommendedName>
        <fullName evidence="6">Pentatricopeptide repeat-containing protein</fullName>
    </recommendedName>
</protein>
<feature type="repeat" description="PPR" evidence="3">
    <location>
        <begin position="100"/>
        <end position="134"/>
    </location>
</feature>
<feature type="repeat" description="PPR" evidence="3">
    <location>
        <begin position="206"/>
        <end position="240"/>
    </location>
</feature>
<evidence type="ECO:0000313" key="5">
    <source>
        <dbReference type="Proteomes" id="UP000734854"/>
    </source>
</evidence>
<feature type="repeat" description="PPR" evidence="3">
    <location>
        <begin position="135"/>
        <end position="169"/>
    </location>
</feature>
<dbReference type="NCBIfam" id="TIGR00756">
    <property type="entry name" value="PPR"/>
    <property type="match status" value="8"/>
</dbReference>
<dbReference type="Proteomes" id="UP000734854">
    <property type="component" value="Unassembled WGS sequence"/>
</dbReference>
<dbReference type="PANTHER" id="PTHR47938">
    <property type="entry name" value="RESPIRATORY COMPLEX I CHAPERONE (CIA84), PUTATIVE (AFU_ORTHOLOGUE AFUA_2G06020)-RELATED"/>
    <property type="match status" value="1"/>
</dbReference>
<evidence type="ECO:0000313" key="4">
    <source>
        <dbReference type="EMBL" id="KAG6505696.1"/>
    </source>
</evidence>
<accession>A0A8J5GFW3</accession>
<dbReference type="PANTHER" id="PTHR47938:SF21">
    <property type="entry name" value="OS02G0827900 PROTEIN"/>
    <property type="match status" value="1"/>
</dbReference>
<evidence type="ECO:0008006" key="6">
    <source>
        <dbReference type="Google" id="ProtNLM"/>
    </source>
</evidence>
<proteinExistence type="inferred from homology"/>
<feature type="repeat" description="PPR" evidence="3">
    <location>
        <begin position="448"/>
        <end position="482"/>
    </location>
</feature>
<feature type="repeat" description="PPR" evidence="3">
    <location>
        <begin position="241"/>
        <end position="275"/>
    </location>
</feature>
<dbReference type="GO" id="GO:0003729">
    <property type="term" value="F:mRNA binding"/>
    <property type="evidence" value="ECO:0007669"/>
    <property type="project" value="TreeGrafter"/>
</dbReference>
<dbReference type="InterPro" id="IPR002885">
    <property type="entry name" value="PPR_rpt"/>
</dbReference>
<dbReference type="Gene3D" id="1.25.40.10">
    <property type="entry name" value="Tetratricopeptide repeat domain"/>
    <property type="match status" value="5"/>
</dbReference>
<sequence length="667" mass="74447">MAICFSPSSSSSSLSTAIRSAVTTLGFFMDAIRRRSTRRPSFRGHSTISDPVSAVPVAVGGKETDHSSDIISRLSQILKFSPAQSRSSFPEPGARPLEPDPFHYNLLMKAFSCAGNLHEVLRLFRDMKEAKCDPDIFCYTTVLDALLAASRSEDAEKVFDEMIKSGVKLDAGPLTVLVKYYSFYLKRFDSARQIIEWMVQSGCDPDVVTYSTLIAGLCRAGMVEEAWNVMDQMLLGHCAPNAHSYTPFLQAYCSQGKVEAAMRLMEAMRSLGCPPDAVAYNILINGLCKHGYFDQVAHILESDVSYGWEPDAVTYNTYISGLCKAGMADAAFKQLEIMLEKKLCPTVVTLNIVLDNICRQSSVWEGNHLLERSLELGIDIDVVSYNTIMSRLCEIGKFSWVLKLFTDMLKKGIRPDTETFNIVIHCLCKAGKYMTAKYIFVSNGFVADIVTCNILIHEFYRAGKIDELQNLFAVMNMVNIKPDKITNSTIVDGLCRNRKFVEAINFVRSVEGVYPSEAIAHLSYWLVRSRKIGQLLGLYEEMLAHNLDFDAQIFNHLIKAFCMIGSCQSGEIHKVCIVLDKMLRIEKHIQKRGSRGTISSFLLLCLLEEDGGFEVEVGVSGTFAGGRKGMGFHLSTLGIVEFVEMRTMEDFSNVAAPGRRYHQFDIV</sequence>
<dbReference type="Pfam" id="PF12854">
    <property type="entry name" value="PPR_1"/>
    <property type="match status" value="1"/>
</dbReference>
<reference evidence="4 5" key="1">
    <citation type="submission" date="2020-08" db="EMBL/GenBank/DDBJ databases">
        <title>Plant Genome Project.</title>
        <authorList>
            <person name="Zhang R.-G."/>
        </authorList>
    </citation>
    <scope>NUCLEOTIDE SEQUENCE [LARGE SCALE GENOMIC DNA]</scope>
    <source>
        <tissue evidence="4">Rhizome</tissue>
    </source>
</reference>
<feature type="repeat" description="PPR" evidence="3">
    <location>
        <begin position="381"/>
        <end position="415"/>
    </location>
</feature>
<keyword evidence="2" id="KW-0677">Repeat</keyword>
<gene>
    <name evidence="4" type="ORF">ZIOFF_038061</name>
</gene>
<dbReference type="PROSITE" id="PS51375">
    <property type="entry name" value="PPR"/>
    <property type="match status" value="8"/>
</dbReference>